<name>A0A8S4A303_9EUPU</name>
<protein>
    <submittedName>
        <fullName evidence="1">Uncharacterized protein</fullName>
    </submittedName>
</protein>
<dbReference type="EMBL" id="CAJHNH020008496">
    <property type="protein sequence ID" value="CAG5136147.1"/>
    <property type="molecule type" value="Genomic_DNA"/>
</dbReference>
<evidence type="ECO:0000313" key="2">
    <source>
        <dbReference type="Proteomes" id="UP000678393"/>
    </source>
</evidence>
<dbReference type="PANTHER" id="PTHR14918">
    <property type="entry name" value="KICSTOR COMPLEX PROTEIN SZT2"/>
    <property type="match status" value="1"/>
</dbReference>
<dbReference type="OrthoDB" id="43547at2759"/>
<dbReference type="AlphaFoldDB" id="A0A8S4A303"/>
<feature type="non-terminal residue" evidence="1">
    <location>
        <position position="374"/>
    </location>
</feature>
<evidence type="ECO:0000313" key="1">
    <source>
        <dbReference type="EMBL" id="CAG5136147.1"/>
    </source>
</evidence>
<sequence>PPVSAAHVYVLMKKNTRVSRNIRACWFFRHLRKSVTFIPASSVEGLTEDLTLVSVIPHDSDVKLLLGQTYRIHIGPDTVVTFLSSQYRLSFTLDLSPSLMSVDIHNAHYVYEGVFKSLSKCLRALVLPLRIPGSDIWYSPELYISVICHTPVVCSSTNQVLVQGVKLSQANIDYYLRHIECELIQYEAALAHSFASLLRLCKRKENFFLDDGEEENATAEFSLQDHMGNPEAGFTNMLRYGILALQLLPENSSSGIVVITDGIVGLPSSSMIELLLNRMRNNTIMCSFIKVGSPSGLYRKLAHVPHIELMQAISTATFGAYLSSAPPVTEEENETNLYHRAMLFWSFQRGLEGFKYDLTHYSDEDMPGSISWIK</sequence>
<dbReference type="GO" id="GO:0005777">
    <property type="term" value="C:peroxisome"/>
    <property type="evidence" value="ECO:0007669"/>
    <property type="project" value="InterPro"/>
</dbReference>
<keyword evidence="2" id="KW-1185">Reference proteome</keyword>
<accession>A0A8S4A303</accession>
<dbReference type="Proteomes" id="UP000678393">
    <property type="component" value="Unassembled WGS sequence"/>
</dbReference>
<dbReference type="PANTHER" id="PTHR14918:SF3">
    <property type="entry name" value="KICSTOR COMPLEX PROTEIN SZT2"/>
    <property type="match status" value="1"/>
</dbReference>
<organism evidence="1 2">
    <name type="scientific">Candidula unifasciata</name>
    <dbReference type="NCBI Taxonomy" id="100452"/>
    <lineage>
        <taxon>Eukaryota</taxon>
        <taxon>Metazoa</taxon>
        <taxon>Spiralia</taxon>
        <taxon>Lophotrochozoa</taxon>
        <taxon>Mollusca</taxon>
        <taxon>Gastropoda</taxon>
        <taxon>Heterobranchia</taxon>
        <taxon>Euthyneura</taxon>
        <taxon>Panpulmonata</taxon>
        <taxon>Eupulmonata</taxon>
        <taxon>Stylommatophora</taxon>
        <taxon>Helicina</taxon>
        <taxon>Helicoidea</taxon>
        <taxon>Geomitridae</taxon>
        <taxon>Candidula</taxon>
    </lineage>
</organism>
<gene>
    <name evidence="1" type="ORF">CUNI_LOCUS21705</name>
</gene>
<proteinExistence type="predicted"/>
<comment type="caution">
    <text evidence="1">The sequence shown here is derived from an EMBL/GenBank/DDBJ whole genome shotgun (WGS) entry which is preliminary data.</text>
</comment>
<feature type="non-terminal residue" evidence="1">
    <location>
        <position position="1"/>
    </location>
</feature>
<dbReference type="InterPro" id="IPR033228">
    <property type="entry name" value="SZT2"/>
</dbReference>
<reference evidence="1" key="1">
    <citation type="submission" date="2021-04" db="EMBL/GenBank/DDBJ databases">
        <authorList>
            <consortium name="Molecular Ecology Group"/>
        </authorList>
    </citation>
    <scope>NUCLEOTIDE SEQUENCE</scope>
</reference>